<evidence type="ECO:0000313" key="2">
    <source>
        <dbReference type="EMBL" id="KAL3639422.1"/>
    </source>
</evidence>
<proteinExistence type="predicted"/>
<dbReference type="EMBL" id="JAVIJP010000018">
    <property type="protein sequence ID" value="KAL3639422.1"/>
    <property type="molecule type" value="Genomic_DNA"/>
</dbReference>
<keyword evidence="3" id="KW-1185">Reference proteome</keyword>
<name>A0ABD3DF00_9LAMI</name>
<sequence>MDSSPSRRRETAQPARQLSRHRRETAQPPPPRIEPSPPYRVKLSPTPASLPAGKGKTTIGC</sequence>
<comment type="caution">
    <text evidence="2">The sequence shown here is derived from an EMBL/GenBank/DDBJ whole genome shotgun (WGS) entry which is preliminary data.</text>
</comment>
<evidence type="ECO:0000313" key="3">
    <source>
        <dbReference type="Proteomes" id="UP001632038"/>
    </source>
</evidence>
<feature type="compositionally biased region" description="Pro residues" evidence="1">
    <location>
        <begin position="27"/>
        <end position="38"/>
    </location>
</feature>
<dbReference type="AlphaFoldDB" id="A0ABD3DF00"/>
<feature type="region of interest" description="Disordered" evidence="1">
    <location>
        <begin position="1"/>
        <end position="61"/>
    </location>
</feature>
<organism evidence="2 3">
    <name type="scientific">Castilleja foliolosa</name>
    <dbReference type="NCBI Taxonomy" id="1961234"/>
    <lineage>
        <taxon>Eukaryota</taxon>
        <taxon>Viridiplantae</taxon>
        <taxon>Streptophyta</taxon>
        <taxon>Embryophyta</taxon>
        <taxon>Tracheophyta</taxon>
        <taxon>Spermatophyta</taxon>
        <taxon>Magnoliopsida</taxon>
        <taxon>eudicotyledons</taxon>
        <taxon>Gunneridae</taxon>
        <taxon>Pentapetalae</taxon>
        <taxon>asterids</taxon>
        <taxon>lamiids</taxon>
        <taxon>Lamiales</taxon>
        <taxon>Orobanchaceae</taxon>
        <taxon>Pedicularideae</taxon>
        <taxon>Castillejinae</taxon>
        <taxon>Castilleja</taxon>
    </lineage>
</organism>
<evidence type="ECO:0008006" key="4">
    <source>
        <dbReference type="Google" id="ProtNLM"/>
    </source>
</evidence>
<protein>
    <recommendedName>
        <fullName evidence="4">Histone H3</fullName>
    </recommendedName>
</protein>
<gene>
    <name evidence="2" type="ORF">CASFOL_017329</name>
</gene>
<accession>A0ABD3DF00</accession>
<evidence type="ECO:0000256" key="1">
    <source>
        <dbReference type="SAM" id="MobiDB-lite"/>
    </source>
</evidence>
<dbReference type="Proteomes" id="UP001632038">
    <property type="component" value="Unassembled WGS sequence"/>
</dbReference>
<feature type="compositionally biased region" description="Basic and acidic residues" evidence="1">
    <location>
        <begin position="1"/>
        <end position="11"/>
    </location>
</feature>
<reference evidence="3" key="1">
    <citation type="journal article" date="2024" name="IScience">
        <title>Strigolactones Initiate the Formation of Haustorium-like Structures in Castilleja.</title>
        <authorList>
            <person name="Buerger M."/>
            <person name="Peterson D."/>
            <person name="Chory J."/>
        </authorList>
    </citation>
    <scope>NUCLEOTIDE SEQUENCE [LARGE SCALE GENOMIC DNA]</scope>
</reference>